<feature type="transmembrane region" description="Helical" evidence="5">
    <location>
        <begin position="263"/>
        <end position="282"/>
    </location>
</feature>
<feature type="transmembrane region" description="Helical" evidence="5">
    <location>
        <begin position="172"/>
        <end position="194"/>
    </location>
</feature>
<dbReference type="PANTHER" id="PTHR43394">
    <property type="entry name" value="ATP-DEPENDENT PERMEASE MDL1, MITOCHONDRIAL"/>
    <property type="match status" value="1"/>
</dbReference>
<dbReference type="PROSITE" id="PS50929">
    <property type="entry name" value="ABC_TM1F"/>
    <property type="match status" value="1"/>
</dbReference>
<dbReference type="InterPro" id="IPR003439">
    <property type="entry name" value="ABC_transporter-like_ATP-bd"/>
</dbReference>
<dbReference type="PANTHER" id="PTHR43394:SF1">
    <property type="entry name" value="ATP-BINDING CASSETTE SUB-FAMILY B MEMBER 10, MITOCHONDRIAL"/>
    <property type="match status" value="1"/>
</dbReference>
<dbReference type="Pfam" id="PF00664">
    <property type="entry name" value="ABC_membrane"/>
    <property type="match status" value="1"/>
</dbReference>
<evidence type="ECO:0000313" key="8">
    <source>
        <dbReference type="EMBL" id="MFC6956393.1"/>
    </source>
</evidence>
<dbReference type="Gene3D" id="3.40.50.300">
    <property type="entry name" value="P-loop containing nucleotide triphosphate hydrolases"/>
    <property type="match status" value="1"/>
</dbReference>
<dbReference type="PROSITE" id="PS50893">
    <property type="entry name" value="ABC_TRANSPORTER_2"/>
    <property type="match status" value="1"/>
</dbReference>
<evidence type="ECO:0000259" key="7">
    <source>
        <dbReference type="PROSITE" id="PS50929"/>
    </source>
</evidence>
<comment type="subcellular location">
    <subcellularLocation>
        <location evidence="1">Cell membrane</location>
        <topology evidence="1">Multi-pass membrane protein</topology>
    </subcellularLocation>
</comment>
<dbReference type="CDD" id="cd07346">
    <property type="entry name" value="ABC_6TM_exporters"/>
    <property type="match status" value="1"/>
</dbReference>
<feature type="transmembrane region" description="Helical" evidence="5">
    <location>
        <begin position="72"/>
        <end position="99"/>
    </location>
</feature>
<keyword evidence="9" id="KW-1185">Reference proteome</keyword>
<dbReference type="InterPro" id="IPR039421">
    <property type="entry name" value="Type_1_exporter"/>
</dbReference>
<organism evidence="8 9">
    <name type="scientific">Glycomyces mayteni</name>
    <dbReference type="NCBI Taxonomy" id="543887"/>
    <lineage>
        <taxon>Bacteria</taxon>
        <taxon>Bacillati</taxon>
        <taxon>Actinomycetota</taxon>
        <taxon>Actinomycetes</taxon>
        <taxon>Glycomycetales</taxon>
        <taxon>Glycomycetaceae</taxon>
        <taxon>Glycomyces</taxon>
    </lineage>
</organism>
<evidence type="ECO:0000256" key="5">
    <source>
        <dbReference type="SAM" id="Phobius"/>
    </source>
</evidence>
<dbReference type="InterPro" id="IPR017871">
    <property type="entry name" value="ABC_transporter-like_CS"/>
</dbReference>
<accession>A0ABW2D5I3</accession>
<evidence type="ECO:0000256" key="1">
    <source>
        <dbReference type="ARBA" id="ARBA00004651"/>
    </source>
</evidence>
<protein>
    <submittedName>
        <fullName evidence="8">ABC transporter transmembrane domain-containing protein</fullName>
    </submittedName>
</protein>
<keyword evidence="4 5" id="KW-0472">Membrane</keyword>
<name>A0ABW2D5I3_9ACTN</name>
<evidence type="ECO:0000256" key="4">
    <source>
        <dbReference type="ARBA" id="ARBA00023136"/>
    </source>
</evidence>
<evidence type="ECO:0000256" key="3">
    <source>
        <dbReference type="ARBA" id="ARBA00022989"/>
    </source>
</evidence>
<feature type="domain" description="ABC transporter" evidence="6">
    <location>
        <begin position="258"/>
        <end position="577"/>
    </location>
</feature>
<feature type="transmembrane region" description="Helical" evidence="5">
    <location>
        <begin position="142"/>
        <end position="166"/>
    </location>
</feature>
<dbReference type="Proteomes" id="UP001596470">
    <property type="component" value="Unassembled WGS sequence"/>
</dbReference>
<proteinExistence type="predicted"/>
<feature type="domain" description="ABC transmembrane type-1" evidence="7">
    <location>
        <begin position="36"/>
        <end position="317"/>
    </location>
</feature>
<keyword evidence="2 5" id="KW-0812">Transmembrane</keyword>
<dbReference type="Pfam" id="PF00005">
    <property type="entry name" value="ABC_tran"/>
    <property type="match status" value="1"/>
</dbReference>
<evidence type="ECO:0000256" key="2">
    <source>
        <dbReference type="ARBA" id="ARBA00022692"/>
    </source>
</evidence>
<dbReference type="InterPro" id="IPR027417">
    <property type="entry name" value="P-loop_NTPase"/>
</dbReference>
<reference evidence="9" key="1">
    <citation type="journal article" date="2019" name="Int. J. Syst. Evol. Microbiol.">
        <title>The Global Catalogue of Microorganisms (GCM) 10K type strain sequencing project: providing services to taxonomists for standard genome sequencing and annotation.</title>
        <authorList>
            <consortium name="The Broad Institute Genomics Platform"/>
            <consortium name="The Broad Institute Genome Sequencing Center for Infectious Disease"/>
            <person name="Wu L."/>
            <person name="Ma J."/>
        </authorList>
    </citation>
    <scope>NUCLEOTIDE SEQUENCE [LARGE SCALE GENOMIC DNA]</scope>
    <source>
        <strain evidence="9">KACC 12634</strain>
    </source>
</reference>
<comment type="caution">
    <text evidence="8">The sequence shown here is derived from an EMBL/GenBank/DDBJ whole genome shotgun (WGS) entry which is preliminary data.</text>
</comment>
<dbReference type="PROSITE" id="PS00211">
    <property type="entry name" value="ABC_TRANSPORTER_1"/>
    <property type="match status" value="1"/>
</dbReference>
<dbReference type="Gene3D" id="1.20.1560.10">
    <property type="entry name" value="ABC transporter type 1, transmembrane domain"/>
    <property type="match status" value="1"/>
</dbReference>
<dbReference type="RefSeq" id="WP_382354302.1">
    <property type="nucleotide sequence ID" value="NZ_JBHMBP010000004.1"/>
</dbReference>
<dbReference type="SUPFAM" id="SSF52540">
    <property type="entry name" value="P-loop containing nucleoside triphosphate hydrolases"/>
    <property type="match status" value="1"/>
</dbReference>
<feature type="transmembrane region" description="Helical" evidence="5">
    <location>
        <begin position="34"/>
        <end position="52"/>
    </location>
</feature>
<gene>
    <name evidence="8" type="ORF">ACFQS3_04190</name>
</gene>
<evidence type="ECO:0000259" key="6">
    <source>
        <dbReference type="PROSITE" id="PS50893"/>
    </source>
</evidence>
<dbReference type="InterPro" id="IPR036640">
    <property type="entry name" value="ABC1_TM_sf"/>
</dbReference>
<dbReference type="SUPFAM" id="SSF90123">
    <property type="entry name" value="ABC transporter transmembrane region"/>
    <property type="match status" value="1"/>
</dbReference>
<evidence type="ECO:0000313" key="9">
    <source>
        <dbReference type="Proteomes" id="UP001596470"/>
    </source>
</evidence>
<dbReference type="EMBL" id="JBHSYS010000001">
    <property type="protein sequence ID" value="MFC6956393.1"/>
    <property type="molecule type" value="Genomic_DNA"/>
</dbReference>
<keyword evidence="3 5" id="KW-1133">Transmembrane helix</keyword>
<dbReference type="InterPro" id="IPR011527">
    <property type="entry name" value="ABC1_TM_dom"/>
</dbReference>
<sequence>MARFTPPRDPGGPLAHPNDAAAVIGWLFKSQWRTLLTSTLVSFAFLGCQQFVPYVVGRAIDDGLVGGDREALYWWSGALAVCIGIATATGVASFVYMMYNQMDSDFRVQRRLVDTVVAVGSRLRARADAGELVAISAADSHALAALSMMFGRLASALLAFALALTILAGMSWWFVLAVGVGVPAMFASLRPLFFRLEARGRELRSRIGEQTGIGTDAVAGLRVLRGIGGEAHFAGRYRAASRASMEAGIAVRRTAALLELARLALPGTLLVAVLWLGAVLTLEGTVTAGEFAALFGYLIALTRPLGYTIQGVDAFTKAVVASSRFRRLQDEHPEPSEGSGVPWPAGAALEDPVSGARIEPGLTTGIATADGLGATGVLDRLGGYGDEPALIGAVPLAAFDTAEVRARVHLMEARAQLFSGPLRDQLDVDGKRTDADIMRALHTASAVDIVGVDPSLLERDEVPAAGYDLGTVAGERGRNFSGGERQRLILARALLADPEILILDDPASACDAQTEARIAERLARHRKGRTTVIVTNAPQLLAVCDRVVFLREGRGTGADAASGTHADLLEREDYRAAVAR</sequence>